<reference evidence="8 9" key="1">
    <citation type="submission" date="2020-08" db="EMBL/GenBank/DDBJ databases">
        <title>Genomic Encyclopedia of Type Strains, Phase IV (KMG-IV): sequencing the most valuable type-strain genomes for metagenomic binning, comparative biology and taxonomic classification.</title>
        <authorList>
            <person name="Goeker M."/>
        </authorList>
    </citation>
    <scope>NUCLEOTIDE SEQUENCE [LARGE SCALE GENOMIC DNA]</scope>
    <source>
        <strain evidence="8 9">DSM 16325</strain>
    </source>
</reference>
<evidence type="ECO:0000256" key="5">
    <source>
        <dbReference type="PROSITE-ProRule" id="PRU00169"/>
    </source>
</evidence>
<evidence type="ECO:0000256" key="2">
    <source>
        <dbReference type="ARBA" id="ARBA00023015"/>
    </source>
</evidence>
<evidence type="ECO:0000313" key="8">
    <source>
        <dbReference type="EMBL" id="MBB5325037.1"/>
    </source>
</evidence>
<dbReference type="GO" id="GO:0006355">
    <property type="term" value="P:regulation of DNA-templated transcription"/>
    <property type="evidence" value="ECO:0007669"/>
    <property type="project" value="InterPro"/>
</dbReference>
<evidence type="ECO:0000259" key="7">
    <source>
        <dbReference type="PROSITE" id="PS50110"/>
    </source>
</evidence>
<accession>A0A7W8IQZ8</accession>
<dbReference type="AlphaFoldDB" id="A0A7W8IQZ8"/>
<keyword evidence="3" id="KW-0238">DNA-binding</keyword>
<proteinExistence type="predicted"/>
<sequence>MSNIHVLLVEDDQDWIQIISEELNRYQGIEIIGVATCSEEALTVIHKKNVDVVLMDIFLEDDCDGIQLTAQLLEMKKDIKVIMLTSSDEDAIIFQAYMAGAIDYVIKSEFYEIIDAIRAAYKNRSPIRPTIAHKIRKEFCRLKKKEQMTRPLTKTEVAILKLIDQGYTQQEIANHLVISVQTVKNHVNRILKKLNAKNGKCAASKAKDIGLFGNK</sequence>
<dbReference type="RefSeq" id="WP_183254236.1">
    <property type="nucleotide sequence ID" value="NZ_JACHEP010000011.1"/>
</dbReference>
<dbReference type="InterPro" id="IPR000792">
    <property type="entry name" value="Tscrpt_reg_LuxR_C"/>
</dbReference>
<organism evidence="8 9">
    <name type="scientific">Anoxybacteroides tepidamans</name>
    <dbReference type="NCBI Taxonomy" id="265948"/>
    <lineage>
        <taxon>Bacteria</taxon>
        <taxon>Bacillati</taxon>
        <taxon>Bacillota</taxon>
        <taxon>Bacilli</taxon>
        <taxon>Bacillales</taxon>
        <taxon>Anoxybacillaceae</taxon>
        <taxon>Anoxybacteroides</taxon>
    </lineage>
</organism>
<dbReference type="InterPro" id="IPR011006">
    <property type="entry name" value="CheY-like_superfamily"/>
</dbReference>
<keyword evidence="9" id="KW-1185">Reference proteome</keyword>
<feature type="domain" description="Response regulatory" evidence="7">
    <location>
        <begin position="5"/>
        <end position="122"/>
    </location>
</feature>
<dbReference type="CDD" id="cd17535">
    <property type="entry name" value="REC_NarL-like"/>
    <property type="match status" value="1"/>
</dbReference>
<name>A0A7W8IQZ8_9BACL</name>
<dbReference type="SUPFAM" id="SSF52172">
    <property type="entry name" value="CheY-like"/>
    <property type="match status" value="1"/>
</dbReference>
<feature type="modified residue" description="4-aspartylphosphate" evidence="5">
    <location>
        <position position="56"/>
    </location>
</feature>
<dbReference type="PANTHER" id="PTHR43214:SF43">
    <property type="entry name" value="TWO-COMPONENT RESPONSE REGULATOR"/>
    <property type="match status" value="1"/>
</dbReference>
<comment type="caution">
    <text evidence="8">The sequence shown here is derived from an EMBL/GenBank/DDBJ whole genome shotgun (WGS) entry which is preliminary data.</text>
</comment>
<evidence type="ECO:0000259" key="6">
    <source>
        <dbReference type="PROSITE" id="PS50043"/>
    </source>
</evidence>
<dbReference type="Pfam" id="PF00072">
    <property type="entry name" value="Response_reg"/>
    <property type="match status" value="1"/>
</dbReference>
<dbReference type="SMART" id="SM00421">
    <property type="entry name" value="HTH_LUXR"/>
    <property type="match status" value="1"/>
</dbReference>
<dbReference type="Pfam" id="PF00196">
    <property type="entry name" value="GerE"/>
    <property type="match status" value="1"/>
</dbReference>
<keyword evidence="1 5" id="KW-0597">Phosphoprotein</keyword>
<evidence type="ECO:0000313" key="9">
    <source>
        <dbReference type="Proteomes" id="UP000520011"/>
    </source>
</evidence>
<dbReference type="GO" id="GO:0000160">
    <property type="term" value="P:phosphorelay signal transduction system"/>
    <property type="evidence" value="ECO:0007669"/>
    <property type="project" value="InterPro"/>
</dbReference>
<dbReference type="PANTHER" id="PTHR43214">
    <property type="entry name" value="TWO-COMPONENT RESPONSE REGULATOR"/>
    <property type="match status" value="1"/>
</dbReference>
<dbReference type="CDD" id="cd06170">
    <property type="entry name" value="LuxR_C_like"/>
    <property type="match status" value="1"/>
</dbReference>
<gene>
    <name evidence="8" type="ORF">HNQ34_002136</name>
</gene>
<protein>
    <submittedName>
        <fullName evidence="8">Two-component system vancomycin resistance associated response regulator VraR</fullName>
    </submittedName>
</protein>
<evidence type="ECO:0000256" key="1">
    <source>
        <dbReference type="ARBA" id="ARBA00022553"/>
    </source>
</evidence>
<keyword evidence="4" id="KW-0804">Transcription</keyword>
<dbReference type="SMART" id="SM00448">
    <property type="entry name" value="REC"/>
    <property type="match status" value="1"/>
</dbReference>
<dbReference type="InterPro" id="IPR058245">
    <property type="entry name" value="NreC/VraR/RcsB-like_REC"/>
</dbReference>
<keyword evidence="2" id="KW-0805">Transcription regulation</keyword>
<evidence type="ECO:0000256" key="4">
    <source>
        <dbReference type="ARBA" id="ARBA00023163"/>
    </source>
</evidence>
<evidence type="ECO:0000256" key="3">
    <source>
        <dbReference type="ARBA" id="ARBA00023125"/>
    </source>
</evidence>
<dbReference type="InterPro" id="IPR001789">
    <property type="entry name" value="Sig_transdc_resp-reg_receiver"/>
</dbReference>
<feature type="domain" description="HTH luxR-type" evidence="6">
    <location>
        <begin position="145"/>
        <end position="210"/>
    </location>
</feature>
<dbReference type="InterPro" id="IPR039420">
    <property type="entry name" value="WalR-like"/>
</dbReference>
<dbReference type="Gene3D" id="3.40.50.2300">
    <property type="match status" value="1"/>
</dbReference>
<dbReference type="Proteomes" id="UP000520011">
    <property type="component" value="Unassembled WGS sequence"/>
</dbReference>
<dbReference type="GO" id="GO:0003677">
    <property type="term" value="F:DNA binding"/>
    <property type="evidence" value="ECO:0007669"/>
    <property type="project" value="UniProtKB-KW"/>
</dbReference>
<dbReference type="PROSITE" id="PS50110">
    <property type="entry name" value="RESPONSE_REGULATORY"/>
    <property type="match status" value="1"/>
</dbReference>
<dbReference type="EMBL" id="JACHEP010000011">
    <property type="protein sequence ID" value="MBB5325037.1"/>
    <property type="molecule type" value="Genomic_DNA"/>
</dbReference>
<dbReference type="PROSITE" id="PS50043">
    <property type="entry name" value="HTH_LUXR_2"/>
    <property type="match status" value="1"/>
</dbReference>
<dbReference type="PRINTS" id="PR00038">
    <property type="entry name" value="HTHLUXR"/>
</dbReference>